<dbReference type="PANTHER" id="PTHR43275:SF1">
    <property type="entry name" value="D-MALATE DEHYDROGENASE [DECARBOXYLATING]"/>
    <property type="match status" value="1"/>
</dbReference>
<dbReference type="EC" id="1.1.1.83" evidence="4"/>
<evidence type="ECO:0000256" key="2">
    <source>
        <dbReference type="ARBA" id="ARBA00001946"/>
    </source>
</evidence>
<evidence type="ECO:0000256" key="7">
    <source>
        <dbReference type="ARBA" id="ARBA00023027"/>
    </source>
</evidence>
<organism evidence="11 12">
    <name type="scientific">Candidatus Gallionella acididurans</name>
    <dbReference type="NCBI Taxonomy" id="1796491"/>
    <lineage>
        <taxon>Bacteria</taxon>
        <taxon>Pseudomonadati</taxon>
        <taxon>Pseudomonadota</taxon>
        <taxon>Betaproteobacteria</taxon>
        <taxon>Nitrosomonadales</taxon>
        <taxon>Gallionellaceae</taxon>
        <taxon>Gallionella</taxon>
    </lineage>
</organism>
<dbReference type="GO" id="GO:0051287">
    <property type="term" value="F:NAD binding"/>
    <property type="evidence" value="ECO:0007669"/>
    <property type="project" value="InterPro"/>
</dbReference>
<dbReference type="PROSITE" id="PS00470">
    <property type="entry name" value="IDH_IMDH"/>
    <property type="match status" value="1"/>
</dbReference>
<dbReference type="AlphaFoldDB" id="A0A139BQU5"/>
<keyword evidence="7" id="KW-0520">NAD</keyword>
<comment type="catalytic activity">
    <reaction evidence="9">
        <text>(R)-malate + NAD(+) = pyruvate + CO2 + NADH</text>
        <dbReference type="Rhea" id="RHEA:18365"/>
        <dbReference type="ChEBI" id="CHEBI:15361"/>
        <dbReference type="ChEBI" id="CHEBI:15588"/>
        <dbReference type="ChEBI" id="CHEBI:16526"/>
        <dbReference type="ChEBI" id="CHEBI:57540"/>
        <dbReference type="ChEBI" id="CHEBI:57945"/>
        <dbReference type="EC" id="1.1.1.83"/>
    </reaction>
</comment>
<dbReference type="NCBIfam" id="NF006048">
    <property type="entry name" value="PRK08194.1"/>
    <property type="match status" value="1"/>
</dbReference>
<accession>A0A139BQU5</accession>
<evidence type="ECO:0000256" key="5">
    <source>
        <dbReference type="ARBA" id="ARBA00022723"/>
    </source>
</evidence>
<evidence type="ECO:0000256" key="8">
    <source>
        <dbReference type="ARBA" id="ARBA00023211"/>
    </source>
</evidence>
<dbReference type="Pfam" id="PF00180">
    <property type="entry name" value="Iso_dh"/>
    <property type="match status" value="1"/>
</dbReference>
<dbReference type="PATRIC" id="fig|1796491.3.peg.2760"/>
<dbReference type="InterPro" id="IPR019818">
    <property type="entry name" value="IsoCit/isopropylmalate_DH_CS"/>
</dbReference>
<dbReference type="PANTHER" id="PTHR43275">
    <property type="entry name" value="D-MALATE DEHYDROGENASE [DECARBOXYLATING]"/>
    <property type="match status" value="1"/>
</dbReference>
<sequence>MPKIVVRRPAPPGDQIRISPPIANLKKENMKINRIAVIPGDGIGKEVMPEGLRVLDAVSRKFGIAFQWEEFDWSCDYYVRHGKMMPDNWKETLEAKEAIFFGAVGWPATVPDHVSLWGSLVKFRQEFDQYVNLRPARIMPGINSPLANRNKIGDIDFYIVRENTEGEYSPVGGRMFPGTEREFVVQQSVFTRKGVDRVMKYAFELAATRKKKHVTSATKSNGISISMPYWDERFAEMAASYPDIRSDKYHIDILTAHFVQHPDWFDVVVASNLFGDILSDLGPACTGTIGIAPSANLNPERAFPSLFEPVHGSAPDIFGKGVANPIGQIWAGSMMLEHLGYRDAAEAVIRAIETVLAEGPRTPDMGGKANTSDVGKAVASVIESAQVSGQSF</sequence>
<keyword evidence="6" id="KW-0560">Oxidoreductase</keyword>
<dbReference type="NCBIfam" id="TIGR02089">
    <property type="entry name" value="TTC"/>
    <property type="match status" value="1"/>
</dbReference>
<protein>
    <recommendedName>
        <fullName evidence="4">D-malate dehydrogenase (decarboxylating)</fullName>
        <ecNumber evidence="4">1.1.1.83</ecNumber>
    </recommendedName>
</protein>
<dbReference type="SMART" id="SM01329">
    <property type="entry name" value="Iso_dh"/>
    <property type="match status" value="1"/>
</dbReference>
<reference evidence="11 12" key="1">
    <citation type="submission" date="2016-02" db="EMBL/GenBank/DDBJ databases">
        <authorList>
            <person name="Wen L."/>
            <person name="He K."/>
            <person name="Yang H."/>
        </authorList>
    </citation>
    <scope>NUCLEOTIDE SEQUENCE [LARGE SCALE GENOMIC DNA]</scope>
    <source>
        <strain evidence="11">ShG14-8</strain>
    </source>
</reference>
<reference evidence="11 12" key="2">
    <citation type="submission" date="2016-03" db="EMBL/GenBank/DDBJ databases">
        <title>New uncultured bacterium of the family Gallionellaceae from acid mine drainage: description and reconstruction of genome based on metagenomic analysis of microbial community.</title>
        <authorList>
            <person name="Kadnikov V."/>
            <person name="Ivasenko D."/>
            <person name="Beletsky A."/>
            <person name="Mardanov A."/>
            <person name="Danilova E."/>
            <person name="Pimenov N."/>
            <person name="Karnachuk O."/>
            <person name="Ravin N."/>
        </authorList>
    </citation>
    <scope>NUCLEOTIDE SEQUENCE [LARGE SCALE GENOMIC DNA]</scope>
    <source>
        <strain evidence="11">ShG14-8</strain>
    </source>
</reference>
<proteinExistence type="inferred from homology"/>
<comment type="cofactor">
    <cofactor evidence="2">
        <name>Mg(2+)</name>
        <dbReference type="ChEBI" id="CHEBI:18420"/>
    </cofactor>
</comment>
<dbReference type="EMBL" id="LSLI01000081">
    <property type="protein sequence ID" value="KXS31331.1"/>
    <property type="molecule type" value="Genomic_DNA"/>
</dbReference>
<evidence type="ECO:0000313" key="12">
    <source>
        <dbReference type="Proteomes" id="UP000070578"/>
    </source>
</evidence>
<comment type="similarity">
    <text evidence="3">Belongs to the isocitrate and isopropylmalate dehydrogenases family.</text>
</comment>
<evidence type="ECO:0000256" key="4">
    <source>
        <dbReference type="ARBA" id="ARBA00013126"/>
    </source>
</evidence>
<evidence type="ECO:0000256" key="3">
    <source>
        <dbReference type="ARBA" id="ARBA00007769"/>
    </source>
</evidence>
<comment type="caution">
    <text evidence="11">The sequence shown here is derived from an EMBL/GenBank/DDBJ whole genome shotgun (WGS) entry which is preliminary data.</text>
</comment>
<dbReference type="SUPFAM" id="SSF53659">
    <property type="entry name" value="Isocitrate/Isopropylmalate dehydrogenase-like"/>
    <property type="match status" value="1"/>
</dbReference>
<dbReference type="InterPro" id="IPR024084">
    <property type="entry name" value="IsoPropMal-DH-like_dom"/>
</dbReference>
<evidence type="ECO:0000259" key="10">
    <source>
        <dbReference type="SMART" id="SM01329"/>
    </source>
</evidence>
<feature type="domain" description="Isopropylmalate dehydrogenase-like" evidence="10">
    <location>
        <begin position="34"/>
        <end position="378"/>
    </location>
</feature>
<keyword evidence="8" id="KW-0464">Manganese</keyword>
<dbReference type="GO" id="GO:0000287">
    <property type="term" value="F:magnesium ion binding"/>
    <property type="evidence" value="ECO:0007669"/>
    <property type="project" value="InterPro"/>
</dbReference>
<dbReference type="Proteomes" id="UP000070578">
    <property type="component" value="Unassembled WGS sequence"/>
</dbReference>
<evidence type="ECO:0000256" key="1">
    <source>
        <dbReference type="ARBA" id="ARBA00001936"/>
    </source>
</evidence>
<evidence type="ECO:0000313" key="11">
    <source>
        <dbReference type="EMBL" id="KXS31331.1"/>
    </source>
</evidence>
<evidence type="ECO:0000256" key="9">
    <source>
        <dbReference type="ARBA" id="ARBA00049301"/>
    </source>
</evidence>
<dbReference type="GO" id="GO:0046553">
    <property type="term" value="F:D-malate dehydrogenase (decarboxylating) (NAD+) activity"/>
    <property type="evidence" value="ECO:0007669"/>
    <property type="project" value="UniProtKB-EC"/>
</dbReference>
<comment type="cofactor">
    <cofactor evidence="1">
        <name>Mn(2+)</name>
        <dbReference type="ChEBI" id="CHEBI:29035"/>
    </cofactor>
</comment>
<name>A0A139BQU5_9PROT</name>
<gene>
    <name evidence="11" type="ORF">AWT59_2533</name>
</gene>
<dbReference type="Gene3D" id="3.40.718.10">
    <property type="entry name" value="Isopropylmalate Dehydrogenase"/>
    <property type="match status" value="1"/>
</dbReference>
<dbReference type="InterPro" id="IPR011829">
    <property type="entry name" value="TTC_DH"/>
</dbReference>
<keyword evidence="5" id="KW-0479">Metal-binding</keyword>
<evidence type="ECO:0000256" key="6">
    <source>
        <dbReference type="ARBA" id="ARBA00023002"/>
    </source>
</evidence>
<dbReference type="InterPro" id="IPR050501">
    <property type="entry name" value="ICDH/IPMDH"/>
</dbReference>